<reference evidence="1" key="1">
    <citation type="journal article" date="2014" name="Front. Microbiol.">
        <title>High frequency of phylogenetically diverse reductive dehalogenase-homologous genes in deep subseafloor sedimentary metagenomes.</title>
        <authorList>
            <person name="Kawai M."/>
            <person name="Futagami T."/>
            <person name="Toyoda A."/>
            <person name="Takaki Y."/>
            <person name="Nishi S."/>
            <person name="Hori S."/>
            <person name="Arai W."/>
            <person name="Tsubouchi T."/>
            <person name="Morono Y."/>
            <person name="Uchiyama I."/>
            <person name="Ito T."/>
            <person name="Fujiyama A."/>
            <person name="Inagaki F."/>
            <person name="Takami H."/>
        </authorList>
    </citation>
    <scope>NUCLEOTIDE SEQUENCE</scope>
    <source>
        <strain evidence="1">Expedition CK06-06</strain>
    </source>
</reference>
<sequence length="70" mass="7937">KGIFVSQDPVAVDALGAHLLQTKRRLHFGEDRPITPTKHIAMADRRHHLGVSDLKRIDFVKLGWTEDVLI</sequence>
<dbReference type="AlphaFoldDB" id="X0YRE5"/>
<proteinExistence type="predicted"/>
<protein>
    <submittedName>
        <fullName evidence="1">Uncharacterized protein</fullName>
    </submittedName>
</protein>
<feature type="non-terminal residue" evidence="1">
    <location>
        <position position="1"/>
    </location>
</feature>
<evidence type="ECO:0000313" key="1">
    <source>
        <dbReference type="EMBL" id="GAG49417.1"/>
    </source>
</evidence>
<name>X0YRE5_9ZZZZ</name>
<gene>
    <name evidence="1" type="ORF">S01H1_80688</name>
</gene>
<organism evidence="1">
    <name type="scientific">marine sediment metagenome</name>
    <dbReference type="NCBI Taxonomy" id="412755"/>
    <lineage>
        <taxon>unclassified sequences</taxon>
        <taxon>metagenomes</taxon>
        <taxon>ecological metagenomes</taxon>
    </lineage>
</organism>
<comment type="caution">
    <text evidence="1">The sequence shown here is derived from an EMBL/GenBank/DDBJ whole genome shotgun (WGS) entry which is preliminary data.</text>
</comment>
<dbReference type="EMBL" id="BARS01054511">
    <property type="protein sequence ID" value="GAG49417.1"/>
    <property type="molecule type" value="Genomic_DNA"/>
</dbReference>
<accession>X0YRE5</accession>